<feature type="compositionally biased region" description="Polar residues" evidence="1">
    <location>
        <begin position="268"/>
        <end position="309"/>
    </location>
</feature>
<name>A0A067TLL5_GALM3</name>
<feature type="compositionally biased region" description="Basic and acidic residues" evidence="1">
    <location>
        <begin position="317"/>
        <end position="331"/>
    </location>
</feature>
<gene>
    <name evidence="2" type="ORF">GALMADRAFT_133409</name>
</gene>
<accession>A0A067TLL5</accession>
<dbReference type="OrthoDB" id="3061594at2759"/>
<dbReference type="AlphaFoldDB" id="A0A067TLL5"/>
<feature type="compositionally biased region" description="Polar residues" evidence="1">
    <location>
        <begin position="211"/>
        <end position="229"/>
    </location>
</feature>
<sequence>MSRFPSRLSRQELYSYGFKEGEPWGDDRRTLEAALREIDQHEREIQENYVYNRPAHSNPWIASSTPRHYPGTSPIGHLSPRLYPPDIRMNRSNESDSSYASSESSLAPWDSRNNGYGHGRAYRDFPESPSHASKQSSRPDRFYASYSGGDEIPATFHQPSRTRSQNYSGQNYAPSISSSTSSYRNFNALEDSPKYSEVPYYYPNSVPPTSPRHTTSPARTFSQSSQMQLTRYDGDHEKPPREDHENRDFYSLPPPPPPTSPKTASPRWSITTTLGTGSDNLSVDSSRATPSEDSATSGYTDAASKSSGYVESYEVQSHGHEGYHQDYRDPSIEVDQDYMSDGVASDEGVYYSSGEELEGEVDEEVYSDEGYSSYSEDDAGYSDYE</sequence>
<reference evidence="3" key="1">
    <citation type="journal article" date="2014" name="Proc. Natl. Acad. Sci. U.S.A.">
        <title>Extensive sampling of basidiomycete genomes demonstrates inadequacy of the white-rot/brown-rot paradigm for wood decay fungi.</title>
        <authorList>
            <person name="Riley R."/>
            <person name="Salamov A.A."/>
            <person name="Brown D.W."/>
            <person name="Nagy L.G."/>
            <person name="Floudas D."/>
            <person name="Held B.W."/>
            <person name="Levasseur A."/>
            <person name="Lombard V."/>
            <person name="Morin E."/>
            <person name="Otillar R."/>
            <person name="Lindquist E.A."/>
            <person name="Sun H."/>
            <person name="LaButti K.M."/>
            <person name="Schmutz J."/>
            <person name="Jabbour D."/>
            <person name="Luo H."/>
            <person name="Baker S.E."/>
            <person name="Pisabarro A.G."/>
            <person name="Walton J.D."/>
            <person name="Blanchette R.A."/>
            <person name="Henrissat B."/>
            <person name="Martin F."/>
            <person name="Cullen D."/>
            <person name="Hibbett D.S."/>
            <person name="Grigoriev I.V."/>
        </authorList>
    </citation>
    <scope>NUCLEOTIDE SEQUENCE [LARGE SCALE GENOMIC DNA]</scope>
    <source>
        <strain evidence="3">CBS 339.88</strain>
    </source>
</reference>
<feature type="region of interest" description="Disordered" evidence="1">
    <location>
        <begin position="50"/>
        <end position="182"/>
    </location>
</feature>
<dbReference type="EMBL" id="KL142368">
    <property type="protein sequence ID" value="KDR84031.1"/>
    <property type="molecule type" value="Genomic_DNA"/>
</dbReference>
<evidence type="ECO:0000256" key="1">
    <source>
        <dbReference type="SAM" id="MobiDB-lite"/>
    </source>
</evidence>
<feature type="region of interest" description="Disordered" evidence="1">
    <location>
        <begin position="194"/>
        <end position="385"/>
    </location>
</feature>
<feature type="compositionally biased region" description="Polar residues" evidence="1">
    <location>
        <begin position="157"/>
        <end position="174"/>
    </location>
</feature>
<proteinExistence type="predicted"/>
<dbReference type="HOGENOM" id="CLU_717722_0_0_1"/>
<feature type="compositionally biased region" description="Low complexity" evidence="1">
    <location>
        <begin position="95"/>
        <end position="105"/>
    </location>
</feature>
<organism evidence="2 3">
    <name type="scientific">Galerina marginata (strain CBS 339.88)</name>
    <dbReference type="NCBI Taxonomy" id="685588"/>
    <lineage>
        <taxon>Eukaryota</taxon>
        <taxon>Fungi</taxon>
        <taxon>Dikarya</taxon>
        <taxon>Basidiomycota</taxon>
        <taxon>Agaricomycotina</taxon>
        <taxon>Agaricomycetes</taxon>
        <taxon>Agaricomycetidae</taxon>
        <taxon>Agaricales</taxon>
        <taxon>Agaricineae</taxon>
        <taxon>Strophariaceae</taxon>
        <taxon>Galerina</taxon>
    </lineage>
</organism>
<evidence type="ECO:0000313" key="3">
    <source>
        <dbReference type="Proteomes" id="UP000027222"/>
    </source>
</evidence>
<keyword evidence="3" id="KW-1185">Reference proteome</keyword>
<feature type="compositionally biased region" description="Acidic residues" evidence="1">
    <location>
        <begin position="355"/>
        <end position="367"/>
    </location>
</feature>
<feature type="compositionally biased region" description="Acidic residues" evidence="1">
    <location>
        <begin position="375"/>
        <end position="385"/>
    </location>
</feature>
<evidence type="ECO:0000313" key="2">
    <source>
        <dbReference type="EMBL" id="KDR84031.1"/>
    </source>
</evidence>
<dbReference type="Proteomes" id="UP000027222">
    <property type="component" value="Unassembled WGS sequence"/>
</dbReference>
<protein>
    <submittedName>
        <fullName evidence="2">Uncharacterized protein</fullName>
    </submittedName>
</protein>
<feature type="compositionally biased region" description="Basic and acidic residues" evidence="1">
    <location>
        <begin position="232"/>
        <end position="248"/>
    </location>
</feature>